<evidence type="ECO:0000256" key="2">
    <source>
        <dbReference type="ARBA" id="ARBA00007069"/>
    </source>
</evidence>
<dbReference type="STRING" id="688269.Theth_1098"/>
<evidence type="ECO:0000313" key="10">
    <source>
        <dbReference type="EMBL" id="AEH51178.1"/>
    </source>
</evidence>
<feature type="transmembrane region" description="Helical" evidence="8">
    <location>
        <begin position="143"/>
        <end position="166"/>
    </location>
</feature>
<evidence type="ECO:0000256" key="1">
    <source>
        <dbReference type="ARBA" id="ARBA00004651"/>
    </source>
</evidence>
<keyword evidence="6 8" id="KW-1133">Transmembrane helix</keyword>
<feature type="transmembrane region" description="Helical" evidence="8">
    <location>
        <begin position="98"/>
        <end position="117"/>
    </location>
</feature>
<dbReference type="AlphaFoldDB" id="F7YTG4"/>
<dbReference type="Proteomes" id="UP000006804">
    <property type="component" value="Chromosome"/>
</dbReference>
<feature type="transmembrane region" description="Helical" evidence="8">
    <location>
        <begin position="12"/>
        <end position="41"/>
    </location>
</feature>
<dbReference type="eggNOG" id="COG1176">
    <property type="taxonomic scope" value="Bacteria"/>
</dbReference>
<keyword evidence="11" id="KW-1185">Reference proteome</keyword>
<gene>
    <name evidence="10" type="ORF">Theth_1098</name>
</gene>
<accession>F7YTG4</accession>
<dbReference type="PANTHER" id="PTHR42929">
    <property type="entry name" value="INNER MEMBRANE ABC TRANSPORTER PERMEASE PROTEIN YDCU-RELATED-RELATED"/>
    <property type="match status" value="1"/>
</dbReference>
<feature type="transmembrane region" description="Helical" evidence="8">
    <location>
        <begin position="61"/>
        <end position="86"/>
    </location>
</feature>
<feature type="transmembrane region" description="Helical" evidence="8">
    <location>
        <begin position="187"/>
        <end position="209"/>
    </location>
</feature>
<evidence type="ECO:0000256" key="5">
    <source>
        <dbReference type="ARBA" id="ARBA00022692"/>
    </source>
</evidence>
<evidence type="ECO:0000256" key="3">
    <source>
        <dbReference type="ARBA" id="ARBA00022448"/>
    </source>
</evidence>
<dbReference type="InterPro" id="IPR035906">
    <property type="entry name" value="MetI-like_sf"/>
</dbReference>
<evidence type="ECO:0000313" key="11">
    <source>
        <dbReference type="Proteomes" id="UP000006804"/>
    </source>
</evidence>
<dbReference type="EMBL" id="CP002351">
    <property type="protein sequence ID" value="AEH51178.1"/>
    <property type="molecule type" value="Genomic_DNA"/>
</dbReference>
<comment type="similarity">
    <text evidence="2">Belongs to the binding-protein-dependent transport system permease family. CysTW subfamily.</text>
</comment>
<comment type="subcellular location">
    <subcellularLocation>
        <location evidence="1 8">Cell membrane</location>
        <topology evidence="1 8">Multi-pass membrane protein</topology>
    </subcellularLocation>
</comment>
<dbReference type="PANTHER" id="PTHR42929:SF1">
    <property type="entry name" value="INNER MEMBRANE ABC TRANSPORTER PERMEASE PROTEIN YDCU-RELATED"/>
    <property type="match status" value="1"/>
</dbReference>
<evidence type="ECO:0000256" key="7">
    <source>
        <dbReference type="ARBA" id="ARBA00023136"/>
    </source>
</evidence>
<feature type="transmembrane region" description="Helical" evidence="8">
    <location>
        <begin position="243"/>
        <end position="265"/>
    </location>
</feature>
<dbReference type="Pfam" id="PF00528">
    <property type="entry name" value="BPD_transp_1"/>
    <property type="match status" value="1"/>
</dbReference>
<organism evidence="10 11">
    <name type="scientific">Pseudothermotoga thermarum DSM 5069</name>
    <dbReference type="NCBI Taxonomy" id="688269"/>
    <lineage>
        <taxon>Bacteria</taxon>
        <taxon>Thermotogati</taxon>
        <taxon>Thermotogota</taxon>
        <taxon>Thermotogae</taxon>
        <taxon>Thermotogales</taxon>
        <taxon>Thermotogaceae</taxon>
        <taxon>Pseudothermotoga</taxon>
    </lineage>
</organism>
<dbReference type="GO" id="GO:0055085">
    <property type="term" value="P:transmembrane transport"/>
    <property type="evidence" value="ECO:0007669"/>
    <property type="project" value="InterPro"/>
</dbReference>
<evidence type="ECO:0000259" key="9">
    <source>
        <dbReference type="PROSITE" id="PS50928"/>
    </source>
</evidence>
<name>F7YTG4_9THEM</name>
<dbReference type="RefSeq" id="WP_013932398.1">
    <property type="nucleotide sequence ID" value="NC_015707.1"/>
</dbReference>
<keyword evidence="5 8" id="KW-0812">Transmembrane</keyword>
<keyword evidence="4" id="KW-1003">Cell membrane</keyword>
<evidence type="ECO:0000256" key="6">
    <source>
        <dbReference type="ARBA" id="ARBA00022989"/>
    </source>
</evidence>
<proteinExistence type="inferred from homology"/>
<dbReference type="InterPro" id="IPR000515">
    <property type="entry name" value="MetI-like"/>
</dbReference>
<protein>
    <submittedName>
        <fullName evidence="10">Binding-protein-dependent transport systems inner membrane component</fullName>
    </submittedName>
</protein>
<evidence type="ECO:0000256" key="4">
    <source>
        <dbReference type="ARBA" id="ARBA00022475"/>
    </source>
</evidence>
<keyword evidence="3 8" id="KW-0813">Transport</keyword>
<keyword evidence="7 8" id="KW-0472">Membrane</keyword>
<dbReference type="OrthoDB" id="44077at2"/>
<reference evidence="10 11" key="1">
    <citation type="submission" date="2010-11" db="EMBL/GenBank/DDBJ databases">
        <title>The complete genome of Thermotoga thermarum DSM 5069.</title>
        <authorList>
            <consortium name="US DOE Joint Genome Institute (JGI-PGF)"/>
            <person name="Lucas S."/>
            <person name="Copeland A."/>
            <person name="Lapidus A."/>
            <person name="Bruce D."/>
            <person name="Goodwin L."/>
            <person name="Pitluck S."/>
            <person name="Kyrpides N."/>
            <person name="Mavromatis K."/>
            <person name="Ivanova N."/>
            <person name="Zeytun A."/>
            <person name="Brettin T."/>
            <person name="Detter J.C."/>
            <person name="Tapia R."/>
            <person name="Han C."/>
            <person name="Land M."/>
            <person name="Hauser L."/>
            <person name="Markowitz V."/>
            <person name="Cheng J.-F."/>
            <person name="Hugenholtz P."/>
            <person name="Woyke T."/>
            <person name="Wu D."/>
            <person name="Spring S."/>
            <person name="Schroeder M."/>
            <person name="Brambilla E."/>
            <person name="Klenk H.-P."/>
            <person name="Eisen J.A."/>
        </authorList>
    </citation>
    <scope>NUCLEOTIDE SEQUENCE [LARGE SCALE GENOMIC DNA]</scope>
    <source>
        <strain evidence="10 11">DSM 5069</strain>
    </source>
</reference>
<dbReference type="HOGENOM" id="CLU_016047_18_4_0"/>
<dbReference type="GO" id="GO:0005886">
    <property type="term" value="C:plasma membrane"/>
    <property type="evidence" value="ECO:0007669"/>
    <property type="project" value="UniProtKB-SubCell"/>
</dbReference>
<sequence precursor="true">MKHKRFREAFFGFLLILPSLTILAFLYFYPLVTSIWTSFIANNKISLLNYKKVVELYLRDVIYSVGITVATVLIVSMLSIAIAGYLRFRQWKFLDIMYRLPLFIPFLIVGHAMRIFLAPHGTLNNFLTRLIGVKELPGLSRSWIGLLWAFIWVMTPYAAIVVVGAFRALDNSYIEAAQSLGASKLKVLFTIIIPMCRSSIVVTMILTFVRTISSLTIPALVGPNSPAMITIDMMFRINFFNDWGVANALGVVSYLIVVILAVYYLKFMSAERGGIKG</sequence>
<dbReference type="SUPFAM" id="SSF161098">
    <property type="entry name" value="MetI-like"/>
    <property type="match status" value="1"/>
</dbReference>
<dbReference type="Gene3D" id="1.10.3720.10">
    <property type="entry name" value="MetI-like"/>
    <property type="match status" value="1"/>
</dbReference>
<dbReference type="KEGG" id="tta:Theth_1098"/>
<dbReference type="PATRIC" id="fig|688269.3.peg.1126"/>
<feature type="domain" description="ABC transmembrane type-1" evidence="9">
    <location>
        <begin position="61"/>
        <end position="264"/>
    </location>
</feature>
<evidence type="ECO:0000256" key="8">
    <source>
        <dbReference type="RuleBase" id="RU363032"/>
    </source>
</evidence>
<dbReference type="PROSITE" id="PS50928">
    <property type="entry name" value="ABC_TM1"/>
    <property type="match status" value="1"/>
</dbReference>
<dbReference type="CDD" id="cd06261">
    <property type="entry name" value="TM_PBP2"/>
    <property type="match status" value="1"/>
</dbReference>